<dbReference type="EMBL" id="CDMZ01002402">
    <property type="protein sequence ID" value="CEM42199.1"/>
    <property type="molecule type" value="Genomic_DNA"/>
</dbReference>
<name>A0A0G4HDT5_9ALVE</name>
<keyword evidence="2" id="KW-0812">Transmembrane</keyword>
<evidence type="ECO:0000256" key="1">
    <source>
        <dbReference type="SAM" id="MobiDB-lite"/>
    </source>
</evidence>
<feature type="transmembrane region" description="Helical" evidence="2">
    <location>
        <begin position="336"/>
        <end position="359"/>
    </location>
</feature>
<feature type="transmembrane region" description="Helical" evidence="2">
    <location>
        <begin position="408"/>
        <end position="438"/>
    </location>
</feature>
<gene>
    <name evidence="3" type="ORF">Cvel_26589</name>
</gene>
<feature type="region of interest" description="Disordered" evidence="1">
    <location>
        <begin position="480"/>
        <end position="504"/>
    </location>
</feature>
<feature type="transmembrane region" description="Helical" evidence="2">
    <location>
        <begin position="716"/>
        <end position="735"/>
    </location>
</feature>
<feature type="transmembrane region" description="Helical" evidence="2">
    <location>
        <begin position="164"/>
        <end position="183"/>
    </location>
</feature>
<feature type="compositionally biased region" description="Basic and acidic residues" evidence="1">
    <location>
        <begin position="480"/>
        <end position="493"/>
    </location>
</feature>
<feature type="transmembrane region" description="Helical" evidence="2">
    <location>
        <begin position="583"/>
        <end position="602"/>
    </location>
</feature>
<organism evidence="3">
    <name type="scientific">Chromera velia CCMP2878</name>
    <dbReference type="NCBI Taxonomy" id="1169474"/>
    <lineage>
        <taxon>Eukaryota</taxon>
        <taxon>Sar</taxon>
        <taxon>Alveolata</taxon>
        <taxon>Colpodellida</taxon>
        <taxon>Chromeraceae</taxon>
        <taxon>Chromera</taxon>
    </lineage>
</organism>
<sequence length="768" mass="86341">MKRALTGDWYDYQNNNKGLEAAKDLQKRYLGFRIDFGRFVLFSHLQENAQTIGSFFSLHNMNMPQTFMVKKKETDVNSVFSKMKCSRDGQSSSQIEYYNRSKYWEENSLEFWCLARSREVSRMLDEMWEAEDAEYADFVKDTWQVGRLMCPVENLNIQKLKRPFWFGIAVLFLLLFDIANVVVMQTTVTEVEFSVHSSDLPFEVRSRCEEIPASCEEQNIFSCLPSGEVERGGGGFQDGCEEPRLCESFERPSNILSKKGDEGDGEMARRGEVDPEMGASGGTQCLLEAEKADDTRACEKSPDTPKGVPPPQFSLQLEIPLCRGRRLTFHLDDPPFAFLLSTCLVVGGTATYFSLVSAYQYMSGYYSHQRYVNTVTYDVFSWLAFSGYCVSLFFPLQSRADTWLTRSCVLLLCTAMSWPGVGTTGGSIILPGLFYLFVRRLIPRTFSRKEAEAFLLLNGLTNVRVCERGEEQFRLEGVEAGEKERGGEEHEGGRPLQGQEEEISGSGLGGCRFVFRPFRPWGVEGRGGEESGVSEGRVGRVCGCFRRKVCTWPFWLVACCCSSWAFCGFPVRTTRKLAWKRAALLFLALLGFYQLGIGGAQLRSLVRIPRLAEPWPTLVCGPTFASWLRRNPDWHRDRSSIPSNAPTCWPFWYFILLPGPVGAVSLLVWKEYLENPKTLGTHRVWFSLAIVVLVMELAGLAVVASTPPEDSSGSEVGFSMSLSFLSFSLSLKGFWLPALLSRCRRVGRGGDSGRTVATLGRGGEARRS</sequence>
<dbReference type="AlphaFoldDB" id="A0A0G4HDT5"/>
<feature type="region of interest" description="Disordered" evidence="1">
    <location>
        <begin position="257"/>
        <end position="280"/>
    </location>
</feature>
<reference evidence="3" key="1">
    <citation type="submission" date="2014-11" db="EMBL/GenBank/DDBJ databases">
        <authorList>
            <person name="Otto D Thomas"/>
            <person name="Naeem Raeece"/>
        </authorList>
    </citation>
    <scope>NUCLEOTIDE SEQUENCE</scope>
</reference>
<feature type="transmembrane region" description="Helical" evidence="2">
    <location>
        <begin position="379"/>
        <end position="396"/>
    </location>
</feature>
<accession>A0A0G4HDT5</accession>
<evidence type="ECO:0000256" key="2">
    <source>
        <dbReference type="SAM" id="Phobius"/>
    </source>
</evidence>
<evidence type="ECO:0000313" key="3">
    <source>
        <dbReference type="EMBL" id="CEM42199.1"/>
    </source>
</evidence>
<feature type="transmembrane region" description="Helical" evidence="2">
    <location>
        <begin position="684"/>
        <end position="704"/>
    </location>
</feature>
<keyword evidence="2" id="KW-1133">Transmembrane helix</keyword>
<feature type="transmembrane region" description="Helical" evidence="2">
    <location>
        <begin position="651"/>
        <end position="672"/>
    </location>
</feature>
<keyword evidence="2" id="KW-0472">Membrane</keyword>
<proteinExistence type="predicted"/>
<feature type="compositionally biased region" description="Basic and acidic residues" evidence="1">
    <location>
        <begin position="258"/>
        <end position="273"/>
    </location>
</feature>
<protein>
    <submittedName>
        <fullName evidence="3">Uncharacterized protein</fullName>
    </submittedName>
</protein>
<dbReference type="VEuPathDB" id="CryptoDB:Cvel_26589"/>